<evidence type="ECO:0000313" key="1">
    <source>
        <dbReference type="EMBL" id="KAJ2985579.1"/>
    </source>
</evidence>
<keyword evidence="2" id="KW-1185">Reference proteome</keyword>
<dbReference type="Proteomes" id="UP001144978">
    <property type="component" value="Unassembled WGS sequence"/>
</dbReference>
<reference evidence="1" key="1">
    <citation type="submission" date="2022-08" db="EMBL/GenBank/DDBJ databases">
        <title>Genome Sequence of Pycnoporus sanguineus.</title>
        <authorList>
            <person name="Buettner E."/>
        </authorList>
    </citation>
    <scope>NUCLEOTIDE SEQUENCE</scope>
    <source>
        <strain evidence="1">CG-C14</strain>
    </source>
</reference>
<proteinExistence type="predicted"/>
<sequence>MLTPSTAAIVRILPRDRQLKRNGDVLRMIDDPSPKAGCLRPSHNAPPTRNAPALQGEAPEPALQCTEHAVRPSPRRAERLMRFPGSILVGMLMP</sequence>
<accession>A0ACC1P4H4</accession>
<organism evidence="1 2">
    <name type="scientific">Trametes sanguinea</name>
    <dbReference type="NCBI Taxonomy" id="158606"/>
    <lineage>
        <taxon>Eukaryota</taxon>
        <taxon>Fungi</taxon>
        <taxon>Dikarya</taxon>
        <taxon>Basidiomycota</taxon>
        <taxon>Agaricomycotina</taxon>
        <taxon>Agaricomycetes</taxon>
        <taxon>Polyporales</taxon>
        <taxon>Polyporaceae</taxon>
        <taxon>Trametes</taxon>
    </lineage>
</organism>
<dbReference type="EMBL" id="JANSHE010003556">
    <property type="protein sequence ID" value="KAJ2985579.1"/>
    <property type="molecule type" value="Genomic_DNA"/>
</dbReference>
<gene>
    <name evidence="1" type="ORF">NUW54_g10106</name>
</gene>
<evidence type="ECO:0000313" key="2">
    <source>
        <dbReference type="Proteomes" id="UP001144978"/>
    </source>
</evidence>
<protein>
    <submittedName>
        <fullName evidence="1">Uncharacterized protein</fullName>
    </submittedName>
</protein>
<name>A0ACC1P4H4_9APHY</name>
<comment type="caution">
    <text evidence="1">The sequence shown here is derived from an EMBL/GenBank/DDBJ whole genome shotgun (WGS) entry which is preliminary data.</text>
</comment>